<dbReference type="Gene3D" id="1.25.40.10">
    <property type="entry name" value="Tetratricopeptide repeat domain"/>
    <property type="match status" value="4"/>
</dbReference>
<feature type="domain" description="Pre-mRNA-splicing factor Syf1/CRNKL1-like C-terminal HAT-repeats" evidence="10">
    <location>
        <begin position="411"/>
        <end position="805"/>
    </location>
</feature>
<dbReference type="PANTHER" id="PTHR11246">
    <property type="entry name" value="PRE-MRNA SPLICING FACTOR"/>
    <property type="match status" value="1"/>
</dbReference>
<evidence type="ECO:0000256" key="7">
    <source>
        <dbReference type="ARBA" id="ARBA00023242"/>
    </source>
</evidence>
<evidence type="ECO:0000256" key="2">
    <source>
        <dbReference type="ARBA" id="ARBA00008644"/>
    </source>
</evidence>
<dbReference type="SMART" id="SM00386">
    <property type="entry name" value="HAT"/>
    <property type="match status" value="12"/>
</dbReference>
<feature type="region of interest" description="Disordered" evidence="8">
    <location>
        <begin position="318"/>
        <end position="342"/>
    </location>
</feature>
<comment type="subcellular location">
    <subcellularLocation>
        <location evidence="1">Nucleus</location>
    </subcellularLocation>
</comment>
<keyword evidence="4" id="KW-0747">Spliceosome</keyword>
<keyword evidence="6" id="KW-0508">mRNA splicing</keyword>
<dbReference type="InterPro" id="IPR003107">
    <property type="entry name" value="HAT"/>
</dbReference>
<feature type="domain" description="Pre-mRNA-splicing factor SYF1 central HAT repeats" evidence="9">
    <location>
        <begin position="187"/>
        <end position="408"/>
    </location>
</feature>
<comment type="similarity">
    <text evidence="2">Belongs to the crooked-neck family.</text>
</comment>
<keyword evidence="7" id="KW-0539">Nucleus</keyword>
<dbReference type="Pfam" id="PF23220">
    <property type="entry name" value="HAT_Syf1_M"/>
    <property type="match status" value="1"/>
</dbReference>
<dbReference type="GO" id="GO:0000349">
    <property type="term" value="P:generation of catalytic spliceosome for first transesterification step"/>
    <property type="evidence" value="ECO:0007669"/>
    <property type="project" value="TreeGrafter"/>
</dbReference>
<comment type="caution">
    <text evidence="12">The sequence shown here is derived from an EMBL/GenBank/DDBJ whole genome shotgun (WGS) entry which is preliminary data.</text>
</comment>
<dbReference type="FunFam" id="1.25.40.10:FF:000137">
    <property type="entry name" value="Pre-mRNA-splicing factor syf1"/>
    <property type="match status" value="1"/>
</dbReference>
<dbReference type="InterPro" id="IPR055430">
    <property type="entry name" value="HAT_Syf1_CNRKL1_C"/>
</dbReference>
<evidence type="ECO:0000256" key="4">
    <source>
        <dbReference type="ARBA" id="ARBA00022728"/>
    </source>
</evidence>
<dbReference type="Gene3D" id="1.25.40.430">
    <property type="match status" value="1"/>
</dbReference>
<feature type="region of interest" description="Disordered" evidence="8">
    <location>
        <begin position="829"/>
        <end position="882"/>
    </location>
</feature>
<dbReference type="OrthoDB" id="10067343at2759"/>
<dbReference type="eggNOG" id="KOG2047">
    <property type="taxonomic scope" value="Eukaryota"/>
</dbReference>
<dbReference type="EMBL" id="AGSI01000008">
    <property type="protein sequence ID" value="EIE22948.1"/>
    <property type="molecule type" value="Genomic_DNA"/>
</dbReference>
<sequence length="904" mass="103426">MGPDGAQTPLSNGTSSLDHLQPTDEDLLYEEELLRNPYSLKMWLRYLDARKDAPAFKRYVLYERALKALPVSYKLWHAYLRERQMAVRGLAITDPAVSSLNNTFERALVSMHKMPRIWLEYLEFVVEQGWLTRTRRTFDKALCALPITQHDRIWVLYLKFLMRPGTPPETAVRVYKRYLRLEPTHAEEYIAYLKAQGLWGEAARKMAELVNDDAFRSLEGKSKHQLWLELCDIITKHPKDVTGLKVDAVLRSGIRKFTDEVGRLWTSLADYYIRQGMYESARDVYEEGLTTVTTVRDFSLIFDTLTQFEETLLHHKLEQGGGEDEPEPAMNGAEESDGEDFLLKDDEDDTDLRLARLEHLMERRPELLSSVMLRQNPHNVHEWHKRVKLFNGNPHKQILTYTEAVTTVDVNKAIGKLQTLWTGFARFYERHGDLENARVIFDKATQVEFKYVDSLATVWCEWAEMELRHKNYKRALDLMRRATYTPDTINRRAAAEAEREGPVQGRLYRSLKLWAFYCDLEESLGTLESTRAVYDRILDLRIATPQIILNYALFLQEHKYWEESFRVYERGVALFKYPHVRDIWLAYLQQFVQRYAGSKLERARDLFKQALSQAPPEESKALFLQYAALEEAHGLARSAMEVYDRAVKTVPAADRLAVYDLYLARAHEFFGLGKVREIYETAIEATPPYGVSDEDCKRMCLRYSALERKLGEVDRARAILVHASSLADPRRDPGFWKAWNDFEVAHGNEDTFREMLRIKRSVAASFSQIHYNTTIVEAATTAAPTGEEGGKRKRGEDEMAALEAEVVTGTRLPGFVSGGTVQPDQRALQEGTGADAPAAPGPSVPAVANPEDIDLDEGDAEEEAEEAGANIQLETKPVPEAVYGVGGEQLGALDRFKKRKTEGQ</sequence>
<keyword evidence="5" id="KW-0677">Repeat</keyword>
<dbReference type="Pfam" id="PF23233">
    <property type="entry name" value="HAT_Syf1_CNRKL1_N"/>
    <property type="match status" value="1"/>
</dbReference>
<name>I0YX29_COCSC</name>
<evidence type="ECO:0000259" key="11">
    <source>
        <dbReference type="Pfam" id="PF23233"/>
    </source>
</evidence>
<gene>
    <name evidence="12" type="ORF">COCSUDRAFT_53470</name>
</gene>
<protein>
    <submittedName>
        <fullName evidence="12">Protein prenylyltransferase</fullName>
    </submittedName>
</protein>
<dbReference type="KEGG" id="csl:COCSUDRAFT_53470"/>
<dbReference type="GO" id="GO:0000974">
    <property type="term" value="C:Prp19 complex"/>
    <property type="evidence" value="ECO:0007669"/>
    <property type="project" value="TreeGrafter"/>
</dbReference>
<dbReference type="FunFam" id="1.25.40.10:FF:000023">
    <property type="entry name" value="Pre-mRNA-splicing factor SYF1"/>
    <property type="match status" value="1"/>
</dbReference>
<feature type="domain" description="Pre-mRNA-splicing factor Syf1-like N-terminal HAT-repeats" evidence="11">
    <location>
        <begin position="25"/>
        <end position="183"/>
    </location>
</feature>
<proteinExistence type="inferred from homology"/>
<dbReference type="AlphaFoldDB" id="I0YX29"/>
<evidence type="ECO:0000256" key="5">
    <source>
        <dbReference type="ARBA" id="ARBA00022737"/>
    </source>
</evidence>
<dbReference type="InterPro" id="IPR011990">
    <property type="entry name" value="TPR-like_helical_dom_sf"/>
</dbReference>
<dbReference type="STRING" id="574566.I0YX29"/>
<evidence type="ECO:0000259" key="10">
    <source>
        <dbReference type="Pfam" id="PF23231"/>
    </source>
</evidence>
<evidence type="ECO:0000256" key="6">
    <source>
        <dbReference type="ARBA" id="ARBA00023187"/>
    </source>
</evidence>
<dbReference type="GO" id="GO:0016740">
    <property type="term" value="F:transferase activity"/>
    <property type="evidence" value="ECO:0007669"/>
    <property type="project" value="UniProtKB-KW"/>
</dbReference>
<dbReference type="SUPFAM" id="SSF48452">
    <property type="entry name" value="TPR-like"/>
    <property type="match status" value="5"/>
</dbReference>
<dbReference type="InterPro" id="IPR045075">
    <property type="entry name" value="Syf1-like"/>
</dbReference>
<evidence type="ECO:0000313" key="12">
    <source>
        <dbReference type="EMBL" id="EIE22948.1"/>
    </source>
</evidence>
<organism evidence="12 13">
    <name type="scientific">Coccomyxa subellipsoidea (strain C-169)</name>
    <name type="common">Green microalga</name>
    <dbReference type="NCBI Taxonomy" id="574566"/>
    <lineage>
        <taxon>Eukaryota</taxon>
        <taxon>Viridiplantae</taxon>
        <taxon>Chlorophyta</taxon>
        <taxon>core chlorophytes</taxon>
        <taxon>Trebouxiophyceae</taxon>
        <taxon>Trebouxiophyceae incertae sedis</taxon>
        <taxon>Coccomyxaceae</taxon>
        <taxon>Coccomyxa</taxon>
        <taxon>Coccomyxa subellipsoidea</taxon>
    </lineage>
</organism>
<feature type="region of interest" description="Disordered" evidence="8">
    <location>
        <begin position="1"/>
        <end position="21"/>
    </location>
</feature>
<accession>I0YX29</accession>
<dbReference type="GO" id="GO:0071014">
    <property type="term" value="C:post-mRNA release spliceosomal complex"/>
    <property type="evidence" value="ECO:0007669"/>
    <property type="project" value="TreeGrafter"/>
</dbReference>
<dbReference type="RefSeq" id="XP_005647492.1">
    <property type="nucleotide sequence ID" value="XM_005647435.1"/>
</dbReference>
<evidence type="ECO:0000256" key="3">
    <source>
        <dbReference type="ARBA" id="ARBA00022664"/>
    </source>
</evidence>
<dbReference type="GO" id="GO:0071007">
    <property type="term" value="C:U2-type catalytic step 2 spliceosome"/>
    <property type="evidence" value="ECO:0007669"/>
    <property type="project" value="TreeGrafter"/>
</dbReference>
<evidence type="ECO:0000259" key="9">
    <source>
        <dbReference type="Pfam" id="PF23220"/>
    </source>
</evidence>
<dbReference type="InterPro" id="IPR055433">
    <property type="entry name" value="HAT_Syf1-like_N"/>
</dbReference>
<evidence type="ECO:0000256" key="8">
    <source>
        <dbReference type="SAM" id="MobiDB-lite"/>
    </source>
</evidence>
<evidence type="ECO:0000256" key="1">
    <source>
        <dbReference type="ARBA" id="ARBA00004123"/>
    </source>
</evidence>
<evidence type="ECO:0000313" key="13">
    <source>
        <dbReference type="Proteomes" id="UP000007264"/>
    </source>
</evidence>
<dbReference type="GeneID" id="17040936"/>
<dbReference type="InterPro" id="IPR056350">
    <property type="entry name" value="HAT_Syf1_central"/>
</dbReference>
<dbReference type="Pfam" id="PF23231">
    <property type="entry name" value="HAT_Syf1_CNRKL1_C"/>
    <property type="match status" value="1"/>
</dbReference>
<keyword evidence="13" id="KW-1185">Reference proteome</keyword>
<reference evidence="12 13" key="1">
    <citation type="journal article" date="2012" name="Genome Biol.">
        <title>The genome of the polar eukaryotic microalga coccomyxa subellipsoidea reveals traits of cold adaptation.</title>
        <authorList>
            <person name="Blanc G."/>
            <person name="Agarkova I."/>
            <person name="Grimwood J."/>
            <person name="Kuo A."/>
            <person name="Brueggeman A."/>
            <person name="Dunigan D."/>
            <person name="Gurnon J."/>
            <person name="Ladunga I."/>
            <person name="Lindquist E."/>
            <person name="Lucas S."/>
            <person name="Pangilinan J."/>
            <person name="Proschold T."/>
            <person name="Salamov A."/>
            <person name="Schmutz J."/>
            <person name="Weeks D."/>
            <person name="Yamada T."/>
            <person name="Claverie J.M."/>
            <person name="Grigoriev I."/>
            <person name="Van Etten J."/>
            <person name="Lomsadze A."/>
            <person name="Borodovsky M."/>
        </authorList>
    </citation>
    <scope>NUCLEOTIDE SEQUENCE [LARGE SCALE GENOMIC DNA]</scope>
    <source>
        <strain evidence="12 13">C-169</strain>
    </source>
</reference>
<dbReference type="Proteomes" id="UP000007264">
    <property type="component" value="Unassembled WGS sequence"/>
</dbReference>
<dbReference type="FunFam" id="1.25.40.10:FF:000182">
    <property type="entry name" value="Pre-mRNA-splicing factor SYF1"/>
    <property type="match status" value="1"/>
</dbReference>
<feature type="compositionally biased region" description="Polar residues" evidence="8">
    <location>
        <begin position="8"/>
        <end position="18"/>
    </location>
</feature>
<dbReference type="PANTHER" id="PTHR11246:SF5">
    <property type="entry name" value="PRE-MRNA-SPLICING FACTOR SYF1"/>
    <property type="match status" value="1"/>
</dbReference>
<keyword evidence="3" id="KW-0507">mRNA processing</keyword>
<feature type="compositionally biased region" description="Acidic residues" evidence="8">
    <location>
        <begin position="851"/>
        <end position="866"/>
    </location>
</feature>